<evidence type="ECO:0000256" key="6">
    <source>
        <dbReference type="ARBA" id="ARBA00022825"/>
    </source>
</evidence>
<evidence type="ECO:0000256" key="2">
    <source>
        <dbReference type="ARBA" id="ARBA00022525"/>
    </source>
</evidence>
<dbReference type="PROSITE" id="PS00134">
    <property type="entry name" value="TRYPSIN_HIS"/>
    <property type="match status" value="1"/>
</dbReference>
<comment type="subcellular location">
    <subcellularLocation>
        <location evidence="1">Secreted</location>
    </subcellularLocation>
</comment>
<dbReference type="CDD" id="cd00190">
    <property type="entry name" value="Tryp_SPc"/>
    <property type="match status" value="1"/>
</dbReference>
<feature type="domain" description="Peptidase S1" evidence="11">
    <location>
        <begin position="292"/>
        <end position="553"/>
    </location>
</feature>
<name>A0A8S0YNJ9_ARCPL</name>
<dbReference type="Proteomes" id="UP000494256">
    <property type="component" value="Unassembled WGS sequence"/>
</dbReference>
<evidence type="ECO:0000256" key="8">
    <source>
        <dbReference type="ARBA" id="ARBA00023157"/>
    </source>
</evidence>
<gene>
    <name evidence="13" type="ORF">APLA_LOCUS11322</name>
    <name evidence="12" type="ORF">APLA_LOCUS187</name>
</gene>
<dbReference type="InterPro" id="IPR043504">
    <property type="entry name" value="Peptidase_S1_PA_chymotrypsin"/>
</dbReference>
<dbReference type="InterPro" id="IPR001254">
    <property type="entry name" value="Trypsin_dom"/>
</dbReference>
<dbReference type="SUPFAM" id="SSF50494">
    <property type="entry name" value="Trypsin-like serine proteases"/>
    <property type="match status" value="1"/>
</dbReference>
<dbReference type="InterPro" id="IPR031986">
    <property type="entry name" value="GD_N"/>
</dbReference>
<keyword evidence="3" id="KW-0645">Protease</keyword>
<keyword evidence="7" id="KW-0865">Zymogen</keyword>
<evidence type="ECO:0000256" key="10">
    <source>
        <dbReference type="SAM" id="SignalP"/>
    </source>
</evidence>
<comment type="caution">
    <text evidence="12">The sequence shown here is derived from an EMBL/GenBank/DDBJ whole genome shotgun (WGS) entry which is preliminary data.</text>
</comment>
<dbReference type="Pfam" id="PF16030">
    <property type="entry name" value="GD_N"/>
    <property type="match status" value="1"/>
</dbReference>
<dbReference type="Proteomes" id="UP000494106">
    <property type="component" value="Unassembled WGS sequence"/>
</dbReference>
<evidence type="ECO:0000313" key="15">
    <source>
        <dbReference type="Proteomes" id="UP000494256"/>
    </source>
</evidence>
<feature type="signal peptide" evidence="10">
    <location>
        <begin position="1"/>
        <end position="17"/>
    </location>
</feature>
<accession>A0A8S0YNJ9</accession>
<evidence type="ECO:0000256" key="9">
    <source>
        <dbReference type="SAM" id="MobiDB-lite"/>
    </source>
</evidence>
<keyword evidence="4 10" id="KW-0732">Signal</keyword>
<feature type="chain" id="PRO_5036434199" description="Peptidase S1 domain-containing protein" evidence="10">
    <location>
        <begin position="18"/>
        <end position="555"/>
    </location>
</feature>
<dbReference type="GO" id="GO:0006508">
    <property type="term" value="P:proteolysis"/>
    <property type="evidence" value="ECO:0007669"/>
    <property type="project" value="UniProtKB-KW"/>
</dbReference>
<dbReference type="OrthoDB" id="6147874at2759"/>
<organism evidence="12 14">
    <name type="scientific">Arctia plantaginis</name>
    <name type="common">Wood tiger moth</name>
    <name type="synonym">Phalaena plantaginis</name>
    <dbReference type="NCBI Taxonomy" id="874455"/>
    <lineage>
        <taxon>Eukaryota</taxon>
        <taxon>Metazoa</taxon>
        <taxon>Ecdysozoa</taxon>
        <taxon>Arthropoda</taxon>
        <taxon>Hexapoda</taxon>
        <taxon>Insecta</taxon>
        <taxon>Pterygota</taxon>
        <taxon>Neoptera</taxon>
        <taxon>Endopterygota</taxon>
        <taxon>Lepidoptera</taxon>
        <taxon>Glossata</taxon>
        <taxon>Ditrysia</taxon>
        <taxon>Noctuoidea</taxon>
        <taxon>Erebidae</taxon>
        <taxon>Arctiinae</taxon>
        <taxon>Arctia</taxon>
    </lineage>
</organism>
<dbReference type="PANTHER" id="PTHR24260:SF143">
    <property type="entry name" value="SERINE PROTEASE GD-LIKE PROTEIN"/>
    <property type="match status" value="1"/>
</dbReference>
<keyword evidence="8" id="KW-1015">Disulfide bond</keyword>
<dbReference type="SMART" id="SM00020">
    <property type="entry name" value="Tryp_SPc"/>
    <property type="match status" value="1"/>
</dbReference>
<dbReference type="InterPro" id="IPR018114">
    <property type="entry name" value="TRYPSIN_HIS"/>
</dbReference>
<dbReference type="Gene3D" id="2.40.10.10">
    <property type="entry name" value="Trypsin-like serine proteases"/>
    <property type="match status" value="1"/>
</dbReference>
<dbReference type="Pfam" id="PF00089">
    <property type="entry name" value="Trypsin"/>
    <property type="match status" value="1"/>
</dbReference>
<keyword evidence="6" id="KW-0720">Serine protease</keyword>
<protein>
    <recommendedName>
        <fullName evidence="11">Peptidase S1 domain-containing protein</fullName>
    </recommendedName>
</protein>
<keyword evidence="2" id="KW-0964">Secreted</keyword>
<evidence type="ECO:0000313" key="13">
    <source>
        <dbReference type="EMBL" id="CAB3245979.1"/>
    </source>
</evidence>
<keyword evidence="5" id="KW-0378">Hydrolase</keyword>
<evidence type="ECO:0000256" key="3">
    <source>
        <dbReference type="ARBA" id="ARBA00022670"/>
    </source>
</evidence>
<dbReference type="PANTHER" id="PTHR24260">
    <property type="match status" value="1"/>
</dbReference>
<dbReference type="AlphaFoldDB" id="A0A8S0YNJ9"/>
<dbReference type="InterPro" id="IPR009003">
    <property type="entry name" value="Peptidase_S1_PA"/>
</dbReference>
<dbReference type="EMBL" id="CADEBC010000045">
    <property type="protein sequence ID" value="CAB3220210.1"/>
    <property type="molecule type" value="Genomic_DNA"/>
</dbReference>
<dbReference type="InterPro" id="IPR051333">
    <property type="entry name" value="CLIP_Serine_Protease"/>
</dbReference>
<evidence type="ECO:0000313" key="14">
    <source>
        <dbReference type="Proteomes" id="UP000494106"/>
    </source>
</evidence>
<evidence type="ECO:0000256" key="7">
    <source>
        <dbReference type="ARBA" id="ARBA00023145"/>
    </source>
</evidence>
<evidence type="ECO:0000256" key="4">
    <source>
        <dbReference type="ARBA" id="ARBA00022729"/>
    </source>
</evidence>
<dbReference type="InterPro" id="IPR001314">
    <property type="entry name" value="Peptidase_S1A"/>
</dbReference>
<evidence type="ECO:0000256" key="5">
    <source>
        <dbReference type="ARBA" id="ARBA00022801"/>
    </source>
</evidence>
<proteinExistence type="predicted"/>
<reference evidence="14 15" key="1">
    <citation type="submission" date="2020-04" db="EMBL/GenBank/DDBJ databases">
        <authorList>
            <person name="Wallbank WR R."/>
            <person name="Pardo Diaz C."/>
            <person name="Kozak K."/>
            <person name="Martin S."/>
            <person name="Jiggins C."/>
            <person name="Moest M."/>
            <person name="Warren A I."/>
            <person name="Byers J.R.P. K."/>
            <person name="Montejo-Kovacevich G."/>
            <person name="Yen C E."/>
        </authorList>
    </citation>
    <scope>NUCLEOTIDE SEQUENCE [LARGE SCALE GENOMIC DNA]</scope>
</reference>
<sequence length="555" mass="61774">MLASLILLLALSVPTFEQNPQPTPISPCPDVFQYEAPNSENVGPSLRWYGVIHLSTENTLHSLWLNIVLDRKADILGNWIGDVTTSDNIDFKIENTTMKINPGPATAMRFFVQYSSISPAPRLQAIRLNGIEICNANIPRPATGRPEPQTEQPSFVKLPQPSSTRPVARPETFETRPVQGRPNVDKVGPVYVRPNNPLPVAPSLSGEDPSQFVVNKGRPNNGYQATQSPVRAPTRRPPPQQEVSTGDDGDYFEGGQPTFIIPSNTGPTNPNRPNGQLQCGKVEMNRDAVPLVVNGTPTLEGQWPWQIALYQTQTIDNKYLCGGTLVSHRHVITAAHCVTRKKSKLEVNKNTLTVYLGKHNLRTSVEGVQVRFVDRIIVHTEYNASSYSRDLAILTLREPVTYTDTVRPACLWPENQVDLQNVIGKKGSVVGWGFDETGVATEELSLVEMPVVDQETCLRSYNEFFVRFTSPYTYCAGYRDGVYNERTGTRQSTSVCNGDSGGGMVFKISGTWFLRGLVSLSVARQNEYRCDPSHYVIFTDLAKFLPWIKQNVYDF</sequence>
<evidence type="ECO:0000256" key="1">
    <source>
        <dbReference type="ARBA" id="ARBA00004613"/>
    </source>
</evidence>
<dbReference type="FunFam" id="2.40.10.10:FF:000146">
    <property type="entry name" value="Serine protease 53"/>
    <property type="match status" value="1"/>
</dbReference>
<evidence type="ECO:0000259" key="11">
    <source>
        <dbReference type="PROSITE" id="PS50240"/>
    </source>
</evidence>
<feature type="region of interest" description="Disordered" evidence="9">
    <location>
        <begin position="139"/>
        <end position="255"/>
    </location>
</feature>
<dbReference type="PROSITE" id="PS50240">
    <property type="entry name" value="TRYPSIN_DOM"/>
    <property type="match status" value="1"/>
</dbReference>
<dbReference type="GO" id="GO:0005576">
    <property type="term" value="C:extracellular region"/>
    <property type="evidence" value="ECO:0007669"/>
    <property type="project" value="UniProtKB-SubCell"/>
</dbReference>
<evidence type="ECO:0000313" key="12">
    <source>
        <dbReference type="EMBL" id="CAB3220210.1"/>
    </source>
</evidence>
<dbReference type="PRINTS" id="PR00722">
    <property type="entry name" value="CHYMOTRYPSIN"/>
</dbReference>
<dbReference type="GO" id="GO:0004252">
    <property type="term" value="F:serine-type endopeptidase activity"/>
    <property type="evidence" value="ECO:0007669"/>
    <property type="project" value="InterPro"/>
</dbReference>
<dbReference type="EMBL" id="CADEBD010000327">
    <property type="protein sequence ID" value="CAB3245979.1"/>
    <property type="molecule type" value="Genomic_DNA"/>
</dbReference>
<keyword evidence="14" id="KW-1185">Reference proteome</keyword>